<dbReference type="InterPro" id="IPR003609">
    <property type="entry name" value="Pan_app"/>
</dbReference>
<dbReference type="InterPro" id="IPR011641">
    <property type="entry name" value="Tyr-kin_ephrin_A/B_rcpt-like"/>
</dbReference>
<feature type="domain" description="C-type lectin" evidence="7">
    <location>
        <begin position="130"/>
        <end position="245"/>
    </location>
</feature>
<dbReference type="SUPFAM" id="SSF57414">
    <property type="entry name" value="Hairpin loop containing domain-like"/>
    <property type="match status" value="4"/>
</dbReference>
<dbReference type="InParanoid" id="A0A1S3K0C7"/>
<proteinExistence type="inferred from homology"/>
<dbReference type="Pfam" id="PF14295">
    <property type="entry name" value="PAN_4"/>
    <property type="match status" value="1"/>
</dbReference>
<keyword evidence="6" id="KW-1015">Disulfide bond</keyword>
<dbReference type="Gene3D" id="3.10.100.10">
    <property type="entry name" value="Mannose-Binding Protein A, subunit A"/>
    <property type="match status" value="2"/>
</dbReference>
<dbReference type="InterPro" id="IPR009714">
    <property type="entry name" value="RELM"/>
</dbReference>
<dbReference type="PROSITE" id="PS50948">
    <property type="entry name" value="PAN"/>
    <property type="match status" value="4"/>
</dbReference>
<dbReference type="KEGG" id="lak:106177541"/>
<dbReference type="PROSITE" id="PS50041">
    <property type="entry name" value="C_TYPE_LECTIN_2"/>
    <property type="match status" value="2"/>
</dbReference>
<dbReference type="GeneID" id="106177541"/>
<dbReference type="PROSITE" id="PS50228">
    <property type="entry name" value="SUEL_LECTIN"/>
    <property type="match status" value="1"/>
</dbReference>
<keyword evidence="5" id="KW-0732">Signal</keyword>
<evidence type="ECO:0000313" key="10">
    <source>
        <dbReference type="Proteomes" id="UP000085678"/>
    </source>
</evidence>
<dbReference type="Pfam" id="PF00024">
    <property type="entry name" value="PAN_1"/>
    <property type="match status" value="4"/>
</dbReference>
<dbReference type="SUPFAM" id="SSF56436">
    <property type="entry name" value="C-type lectin-like"/>
    <property type="match status" value="2"/>
</dbReference>
<dbReference type="InterPro" id="IPR013320">
    <property type="entry name" value="ConA-like_dom_sf"/>
</dbReference>
<evidence type="ECO:0000259" key="7">
    <source>
        <dbReference type="PROSITE" id="PS50041"/>
    </source>
</evidence>
<evidence type="ECO:0000256" key="4">
    <source>
        <dbReference type="ARBA" id="ARBA00022702"/>
    </source>
</evidence>
<dbReference type="SMART" id="SM00473">
    <property type="entry name" value="PAN_AP"/>
    <property type="match status" value="5"/>
</dbReference>
<dbReference type="Proteomes" id="UP000085678">
    <property type="component" value="Unplaced"/>
</dbReference>
<dbReference type="CDD" id="cd00037">
    <property type="entry name" value="CLECT"/>
    <property type="match status" value="1"/>
</dbReference>
<dbReference type="OrthoDB" id="5867217at2759"/>
<gene>
    <name evidence="11" type="primary">LOC106177541</name>
</gene>
<comment type="similarity">
    <text evidence="2">Belongs to the resistin/FIZZ family.</text>
</comment>
<dbReference type="InterPro" id="IPR043159">
    <property type="entry name" value="Lectin_gal-bd_sf"/>
</dbReference>
<dbReference type="InterPro" id="IPR018378">
    <property type="entry name" value="C-type_lectin_CS"/>
</dbReference>
<dbReference type="SUPFAM" id="SSF49899">
    <property type="entry name" value="Concanavalin A-like lectins/glucanases"/>
    <property type="match status" value="1"/>
</dbReference>
<sequence length="1800" mass="199279">MMRSDSSGSWVYRGKQFYINSGKIKFDAHSVGNIAGTSTITDDQWHYLVFTQDIETETWKIYVDGVLENEKTVTVLEDTGDSHTISFPKTFIGTLEGLFYYTYTLTAEEISSRYNGYPDDTFCPKDWYPFQGSCYYFQNSNDIGYNGFQAKDYCYSIDAKLASIDNQWEQDFLYYIAKTYYPLSGSEWWIGLEQEDSTVNKYNFRADGSRIMWDFWSLTEPDSAARHCVRCEVHKSMQWNDRECDNVEDLWNVICERPEECHFVHVEGQYINLNAFDKTVTSTTVADCKHACLHEKTFTCRSFNFRVSDSACDLMTHNRYTITSNQWVEDANTDYYERQCTTDQENACEPGWFEWRGQCYRFSEETLNFEDAVTKCQTNGGHLASINSAEEMDFIKEKASIFYEGHSFYIGMQWGGHGHSWIDGSSVFYSNFAHGEGRLVSITCENNMAELDCGQGQVIRVSYANFGRTSLTHCNSTIQRSDCFDPYSLNTVVDTCNGLQRCSINASANTFSVTDTCSGATLYLEIHYNCVPTSTFSPFITSPTGCMCYFDTNSYDCACCTAGNCQCGSTAPHKCGPCGQANCASQLPDHGNKTCVIMSPNDDYNWHDHSCQRTDQHYLCKQAREVIAPLRCVTHTESGSNTATCPADAPNAISCRCSCANWVIKNYGSVCDCSLCGTQTEAVAQCCATTPPGGYDPGPDYQAFFQCTNLRGDPYTGATCPADEYPTAVACACGNCNNGWWISGNNTCTCDTLVTSDWVEAQCCRILLKPRSGGFLEDQYIRWDGASTNGYNHWDMGSTTTASGCMQHCEDQVGCRSFDWNPSNGHCYLSKDTHRTLGTPGITTQGTTHLYERYTATMEDHPSLVNNYFRRIEGYSLSGHNFGDSKAVSRDTCLLLCLRHPECKSVDYDYVASSGCWLNTETRLSQPSSFSSYYNYDYYEFIDNGDPQIECHHVTETGHYAHCGMIGTWMDHFNIIEYAALSGYNNAYHYGTTINNCLKLCHNDGSCKTIDQRDIDTGYSDYVCDLSYDTRFTISDSNSFMKGSWPFYNNFVFDGFRGDYLRDSFSHILGHYVMWSTITSSTKTLAECMDLCYADTQCKAIDYSPGSSNCVLKNQNRFSQPMKYFVADSSWDHYEFIGSRANVASCACSNGCNSLTFQNQIVGDFGNRCYCHGNQRATAQCCKARHRRRPPCPPGTYSPTGYHGNVRCTQCAAGTYSSDTGSTQCKKCPPGYISSDIGQTSCTKCPHGGVTNDLGDKCLPCKTGYMNNVLTQKYCMRQDCTTDPVTECKGSACKEGRSSMGLEFRMPFPEGSGNDMILKLVFSAVALTNVTVTAPGCCDMSMTVQASSSAMANVMLASLGLQVIGSNKANNAISIVATEKISVHAQLSDNNNSTGEDWFQVMPISSLGYEYFAVCWTPESSSGDLTQLDVVATRNGTYVVVTLGAGVTYDGQEYAKGQQIHLTMADNEVLQLQSEGDLTGTRVVADKPIAVYSGNIHLTSIGSSNFKNITAENKTAWTLVEQMIPVEAWGTVFAMPKMNNVQVKVLASLDHTELTFANGTMTKIKKRGQSVVIPASVDNSGFYITASKPVLVVAYVEAENVSSLGVIVLPPVQQGGSNFFFTSESPTMITLAVDACHLDNVLVNNLPPVGGAVVQPYPSVQMTDITTLSFKLPAGVHSLSLSNGKAFVVIGQSLDSAAIFSLGAYSNFINKVSRRRFYQPKAIGKGFALSDPSKVHKSLTVRHMLACLDSCMQDAICHSVVFAVTGTQSGTCELTAYHTADLLVDDYISTGEHEIYSIKL</sequence>
<keyword evidence="10" id="KW-1185">Reference proteome</keyword>
<feature type="domain" description="Apple" evidence="9">
    <location>
        <begin position="255"/>
        <end position="340"/>
    </location>
</feature>
<name>A0A1S3K0C7_LINAN</name>
<dbReference type="Pfam" id="PF06954">
    <property type="entry name" value="Resistin"/>
    <property type="match status" value="1"/>
</dbReference>
<dbReference type="STRING" id="7574.A0A1S3K0C7"/>
<dbReference type="Gene3D" id="2.10.50.10">
    <property type="entry name" value="Tumor Necrosis Factor Receptor, subunit A, domain 2"/>
    <property type="match status" value="1"/>
</dbReference>
<dbReference type="Pfam" id="PF17517">
    <property type="entry name" value="IgGFc_binding"/>
    <property type="match status" value="1"/>
</dbReference>
<feature type="domain" description="SUEL-type lectin" evidence="8">
    <location>
        <begin position="443"/>
        <end position="531"/>
    </location>
</feature>
<keyword evidence="3" id="KW-0964">Secreted</keyword>
<dbReference type="SUPFAM" id="SSF111423">
    <property type="entry name" value="Resistin"/>
    <property type="match status" value="1"/>
</dbReference>
<dbReference type="Pfam" id="PF00059">
    <property type="entry name" value="Lectin_C"/>
    <property type="match status" value="2"/>
</dbReference>
<feature type="domain" description="Apple" evidence="9">
    <location>
        <begin position="764"/>
        <end position="855"/>
    </location>
</feature>
<dbReference type="GO" id="GO:0005179">
    <property type="term" value="F:hormone activity"/>
    <property type="evidence" value="ECO:0007669"/>
    <property type="project" value="UniProtKB-KW"/>
</dbReference>
<feature type="domain" description="Apple" evidence="9">
    <location>
        <begin position="1047"/>
        <end position="1138"/>
    </location>
</feature>
<dbReference type="SMART" id="SM01411">
    <property type="entry name" value="Ephrin_rec_like"/>
    <property type="match status" value="1"/>
</dbReference>
<dbReference type="InterPro" id="IPR016186">
    <property type="entry name" value="C-type_lectin-like/link_sf"/>
</dbReference>
<evidence type="ECO:0000256" key="3">
    <source>
        <dbReference type="ARBA" id="ARBA00022525"/>
    </source>
</evidence>
<feature type="domain" description="Apple" evidence="9">
    <location>
        <begin position="864"/>
        <end position="943"/>
    </location>
</feature>
<comment type="subcellular location">
    <subcellularLocation>
        <location evidence="1">Secreted</location>
    </subcellularLocation>
</comment>
<dbReference type="Pfam" id="PF13385">
    <property type="entry name" value="Laminin_G_3"/>
    <property type="match status" value="1"/>
</dbReference>
<evidence type="ECO:0000259" key="9">
    <source>
        <dbReference type="PROSITE" id="PS50948"/>
    </source>
</evidence>
<evidence type="ECO:0000256" key="6">
    <source>
        <dbReference type="ARBA" id="ARBA00023157"/>
    </source>
</evidence>
<protein>
    <submittedName>
        <fullName evidence="11">Uncharacterized protein LOC106177541</fullName>
    </submittedName>
</protein>
<dbReference type="GO" id="GO:0005576">
    <property type="term" value="C:extracellular region"/>
    <property type="evidence" value="ECO:0007669"/>
    <property type="project" value="UniProtKB-SubCell"/>
</dbReference>
<dbReference type="PROSITE" id="PS00615">
    <property type="entry name" value="C_TYPE_LECTIN_1"/>
    <property type="match status" value="1"/>
</dbReference>
<dbReference type="Gene3D" id="3.50.4.10">
    <property type="entry name" value="Hepatocyte Growth Factor"/>
    <property type="match status" value="4"/>
</dbReference>
<feature type="domain" description="C-type lectin" evidence="7">
    <location>
        <begin position="355"/>
        <end position="455"/>
    </location>
</feature>
<organism evidence="10 11">
    <name type="scientific">Lingula anatina</name>
    <name type="common">Brachiopod</name>
    <name type="synonym">Lingula unguis</name>
    <dbReference type="NCBI Taxonomy" id="7574"/>
    <lineage>
        <taxon>Eukaryota</taxon>
        <taxon>Metazoa</taxon>
        <taxon>Spiralia</taxon>
        <taxon>Lophotrochozoa</taxon>
        <taxon>Brachiopoda</taxon>
        <taxon>Linguliformea</taxon>
        <taxon>Lingulata</taxon>
        <taxon>Lingulida</taxon>
        <taxon>Linguloidea</taxon>
        <taxon>Lingulidae</taxon>
        <taxon>Lingula</taxon>
    </lineage>
</organism>
<evidence type="ECO:0000256" key="2">
    <source>
        <dbReference type="ARBA" id="ARBA00007258"/>
    </source>
</evidence>
<evidence type="ECO:0000313" key="11">
    <source>
        <dbReference type="RefSeq" id="XP_013415809.1"/>
    </source>
</evidence>
<keyword evidence="4" id="KW-0372">Hormone</keyword>
<dbReference type="Gene3D" id="2.60.120.200">
    <property type="match status" value="1"/>
</dbReference>
<dbReference type="RefSeq" id="XP_013415809.1">
    <property type="nucleotide sequence ID" value="XM_013560355.1"/>
</dbReference>
<dbReference type="Pfam" id="PF07699">
    <property type="entry name" value="Ephrin_rec_like"/>
    <property type="match status" value="1"/>
</dbReference>
<dbReference type="CDD" id="cd01099">
    <property type="entry name" value="PAN_AP_HGF"/>
    <property type="match status" value="3"/>
</dbReference>
<dbReference type="Gene3D" id="2.60.120.740">
    <property type="match status" value="1"/>
</dbReference>
<dbReference type="GO" id="GO:0030246">
    <property type="term" value="F:carbohydrate binding"/>
    <property type="evidence" value="ECO:0007669"/>
    <property type="project" value="InterPro"/>
</dbReference>
<reference evidence="11" key="1">
    <citation type="submission" date="2025-08" db="UniProtKB">
        <authorList>
            <consortium name="RefSeq"/>
        </authorList>
    </citation>
    <scope>IDENTIFICATION</scope>
    <source>
        <tissue evidence="11">Gonads</tissue>
    </source>
</reference>
<evidence type="ECO:0000256" key="5">
    <source>
        <dbReference type="ARBA" id="ARBA00022729"/>
    </source>
</evidence>
<dbReference type="InterPro" id="IPR000922">
    <property type="entry name" value="Lectin_gal-bd_dom"/>
</dbReference>
<dbReference type="PANTHER" id="PTHR46534">
    <property type="entry name" value="IGGFC_BINDING DOMAIN-CONTAINING PROTEIN"/>
    <property type="match status" value="1"/>
</dbReference>
<dbReference type="Gene3D" id="2.60.40.4230">
    <property type="entry name" value="Resistin head domain"/>
    <property type="match status" value="1"/>
</dbReference>
<dbReference type="InterPro" id="IPR035234">
    <property type="entry name" value="IgGFc-bd_N"/>
</dbReference>
<dbReference type="InterPro" id="IPR036262">
    <property type="entry name" value="Resistin-like_sf"/>
</dbReference>
<dbReference type="InterPro" id="IPR016187">
    <property type="entry name" value="CTDL_fold"/>
</dbReference>
<evidence type="ECO:0000259" key="8">
    <source>
        <dbReference type="PROSITE" id="PS50228"/>
    </source>
</evidence>
<dbReference type="SMART" id="SM00034">
    <property type="entry name" value="CLECT"/>
    <property type="match status" value="2"/>
</dbReference>
<dbReference type="InterPro" id="IPR001304">
    <property type="entry name" value="C-type_lectin-like"/>
</dbReference>
<accession>A0A1S3K0C7</accession>
<dbReference type="Pfam" id="PF02140">
    <property type="entry name" value="SUEL_Lectin"/>
    <property type="match status" value="1"/>
</dbReference>
<dbReference type="PANTHER" id="PTHR46534:SF1">
    <property type="entry name" value="IGGFC-BINDING PROTEIN N-TERMINAL DOMAIN-CONTAINING PROTEIN"/>
    <property type="match status" value="1"/>
</dbReference>
<evidence type="ECO:0000256" key="1">
    <source>
        <dbReference type="ARBA" id="ARBA00004613"/>
    </source>
</evidence>